<keyword evidence="6" id="KW-1185">Reference proteome</keyword>
<accession>B0C064</accession>
<dbReference type="InterPro" id="IPR018976">
    <property type="entry name" value="Imelysin-like"/>
</dbReference>
<evidence type="ECO:0000256" key="2">
    <source>
        <dbReference type="ARBA" id="ARBA00022729"/>
    </source>
</evidence>
<name>B0C064_ACAM1</name>
<dbReference type="Pfam" id="PF09375">
    <property type="entry name" value="Peptidase_M75"/>
    <property type="match status" value="1"/>
</dbReference>
<dbReference type="Gene3D" id="1.20.1420.20">
    <property type="entry name" value="M75 peptidase, HXXE motif"/>
    <property type="match status" value="1"/>
</dbReference>
<protein>
    <submittedName>
        <fullName evidence="5">Iron-regulated protein, putative</fullName>
    </submittedName>
</protein>
<keyword evidence="2 3" id="KW-0732">Signal</keyword>
<feature type="signal peptide" evidence="3">
    <location>
        <begin position="1"/>
        <end position="29"/>
    </location>
</feature>
<evidence type="ECO:0000256" key="1">
    <source>
        <dbReference type="ARBA" id="ARBA00004196"/>
    </source>
</evidence>
<evidence type="ECO:0000256" key="3">
    <source>
        <dbReference type="SAM" id="SignalP"/>
    </source>
</evidence>
<proteinExistence type="predicted"/>
<dbReference type="eggNOG" id="COG3487">
    <property type="taxonomic scope" value="Bacteria"/>
</dbReference>
<evidence type="ECO:0000313" key="6">
    <source>
        <dbReference type="Proteomes" id="UP000000268"/>
    </source>
</evidence>
<feature type="domain" description="Imelysin-like" evidence="4">
    <location>
        <begin position="61"/>
        <end position="382"/>
    </location>
</feature>
<dbReference type="Proteomes" id="UP000000268">
    <property type="component" value="Chromosome"/>
</dbReference>
<dbReference type="InterPro" id="IPR038352">
    <property type="entry name" value="Imelysin_sf"/>
</dbReference>
<sequence>MMISPRLSQTLSCLLCCSVTLSTVGVVNAHHHDKTGRQQTIAAKNVDLTPYVENYAEVVFRNYQDARTQAAMMQVAITAFLDNPNETSHKAAQDAWVQARQSYLQTEAFRFYEGPIDFVDAKTGEEGPEGRINAWPMNEAFIDYVKEKPDSGLINNPKFEISIAAIMENDQVTDEADVTTGWHAIEFLLWGQDFNNEGPGQRSFEDFIPNQNNNDRRRQYLTLVTEQLVSDLTFLETEWKPNAENYRAKFLKGDPKATVGKIFTALATLSAFEMASERMTVALDSGNQEDEHSCFSDTTYQDFVFNAKGISNVYFGDYAGYQGKGFDELLAQMNPDLNQKITAALTTTEESASQIDQPFDQVLASAQGSPQRAEVEAVVTALENQGEAFKELGPVLGTSVEILAE</sequence>
<comment type="subcellular location">
    <subcellularLocation>
        <location evidence="1">Cell envelope</location>
    </subcellularLocation>
</comment>
<organism evidence="5 6">
    <name type="scientific">Acaryochloris marina (strain MBIC 11017)</name>
    <dbReference type="NCBI Taxonomy" id="329726"/>
    <lineage>
        <taxon>Bacteria</taxon>
        <taxon>Bacillati</taxon>
        <taxon>Cyanobacteriota</taxon>
        <taxon>Cyanophyceae</taxon>
        <taxon>Acaryochloridales</taxon>
        <taxon>Acaryochloridaceae</taxon>
        <taxon>Acaryochloris</taxon>
    </lineage>
</organism>
<evidence type="ECO:0000259" key="4">
    <source>
        <dbReference type="Pfam" id="PF09375"/>
    </source>
</evidence>
<evidence type="ECO:0000313" key="5">
    <source>
        <dbReference type="EMBL" id="ABW28411.1"/>
    </source>
</evidence>
<dbReference type="STRING" id="329726.AM1_3417"/>
<dbReference type="CDD" id="cd14657">
    <property type="entry name" value="Imelysin_IrpA-like"/>
    <property type="match status" value="1"/>
</dbReference>
<feature type="chain" id="PRO_5002747965" evidence="3">
    <location>
        <begin position="30"/>
        <end position="405"/>
    </location>
</feature>
<dbReference type="EMBL" id="CP000828">
    <property type="protein sequence ID" value="ABW28411.1"/>
    <property type="molecule type" value="Genomic_DNA"/>
</dbReference>
<reference evidence="5 6" key="1">
    <citation type="journal article" date="2008" name="Proc. Natl. Acad. Sci. U.S.A.">
        <title>Niche adaptation and genome expansion in the chlorophyll d-producing cyanobacterium Acaryochloris marina.</title>
        <authorList>
            <person name="Swingley W.D."/>
            <person name="Chen M."/>
            <person name="Cheung P.C."/>
            <person name="Conrad A.L."/>
            <person name="Dejesa L.C."/>
            <person name="Hao J."/>
            <person name="Honchak B.M."/>
            <person name="Karbach L.E."/>
            <person name="Kurdoglu A."/>
            <person name="Lahiri S."/>
            <person name="Mastrian S.D."/>
            <person name="Miyashita H."/>
            <person name="Page L."/>
            <person name="Ramakrishna P."/>
            <person name="Satoh S."/>
            <person name="Sattley W.M."/>
            <person name="Shimada Y."/>
            <person name="Taylor H.L."/>
            <person name="Tomo T."/>
            <person name="Tsuchiya T."/>
            <person name="Wang Z.T."/>
            <person name="Raymond J."/>
            <person name="Mimuro M."/>
            <person name="Blankenship R.E."/>
            <person name="Touchman J.W."/>
        </authorList>
    </citation>
    <scope>NUCLEOTIDE SEQUENCE [LARGE SCALE GENOMIC DNA]</scope>
    <source>
        <strain evidence="6">MBIC 11017</strain>
    </source>
</reference>
<dbReference type="KEGG" id="amr:AM1_3417"/>
<dbReference type="RefSeq" id="WP_012163810.1">
    <property type="nucleotide sequence ID" value="NC_009925.1"/>
</dbReference>
<dbReference type="OrthoDB" id="9764688at2"/>
<dbReference type="AlphaFoldDB" id="B0C064"/>
<dbReference type="HOGENOM" id="CLU_048993_0_0_3"/>
<dbReference type="GO" id="GO:0030313">
    <property type="term" value="C:cell envelope"/>
    <property type="evidence" value="ECO:0007669"/>
    <property type="project" value="UniProtKB-SubCell"/>
</dbReference>
<gene>
    <name evidence="5" type="ordered locus">AM1_3417</name>
</gene>